<dbReference type="Proteomes" id="UP000436088">
    <property type="component" value="Unassembled WGS sequence"/>
</dbReference>
<dbReference type="InterPro" id="IPR012677">
    <property type="entry name" value="Nucleotide-bd_a/b_plait_sf"/>
</dbReference>
<sequence>MASQLRRYGGKNCATVIIFNIPDCLHYQGLRLLFDKYGEVVDSFIPSKRSKGGSRFGFVRFSRVEDARRAILCADRSWIQDKKVRVFMARFQPRDVFWRKKYSSSNSVVVKSSEADVKEAPIIGVVDEDKLITLRDCLVGWSRKFLKMKELAAIMHKEGIFGPKIMRLSGLAILIIFEDEESRDYTLKNHIGALNKCFAKVDLWSENFRCSSRRAWLSCRGIPPFVWCHSTFKNIAEKWGALISIDEGTVNPGSFDRACFQIITNRKDRLEESCVLKVGEQSFTIFVSEFEPCFSPDSVWIDSSLLETSVAAPLPTEGELCGVSPFKPSELVVDAGTISGVNLDSTNIKEVQLETRACFEGMHSGGGMCGSGAEDVGNGPCSDEVRAVEVVSPTVRYGTAAHGSDCQLSGTFNSLEVARGRKWGLMCMGISCRFVITRQTVMGEATLGSVGQRSADFNILKEASGVHVRSGLEVCDARVDSAISKDVQHMSLAVSGRRLAPIRNVDSRQTKVLLNSNRFLEFPIVCSVSGTAVHEDLPAGQGMGLLNSEKVVGRQKETALEEREMLYLVLSEIFKKNSLLIKGSLVKVKARSLRGRCMEREFFLILKAL</sequence>
<dbReference type="SMART" id="SM00360">
    <property type="entry name" value="RRM"/>
    <property type="match status" value="1"/>
</dbReference>
<dbReference type="PROSITE" id="PS50102">
    <property type="entry name" value="RRM"/>
    <property type="match status" value="1"/>
</dbReference>
<gene>
    <name evidence="3" type="ORF">F3Y22_tig00111272pilonHSYRG00056</name>
</gene>
<dbReference type="InterPro" id="IPR035979">
    <property type="entry name" value="RBD_domain_sf"/>
</dbReference>
<dbReference type="Pfam" id="PF00076">
    <property type="entry name" value="RRM_1"/>
    <property type="match status" value="1"/>
</dbReference>
<dbReference type="EMBL" id="VEPZ02001288">
    <property type="protein sequence ID" value="KAE8682302.1"/>
    <property type="molecule type" value="Genomic_DNA"/>
</dbReference>
<reference evidence="3" key="1">
    <citation type="submission" date="2019-09" db="EMBL/GenBank/DDBJ databases">
        <title>Draft genome information of white flower Hibiscus syriacus.</title>
        <authorList>
            <person name="Kim Y.-M."/>
        </authorList>
    </citation>
    <scope>NUCLEOTIDE SEQUENCE [LARGE SCALE GENOMIC DNA]</scope>
    <source>
        <strain evidence="3">YM2019G1</strain>
    </source>
</reference>
<dbReference type="SUPFAM" id="SSF54928">
    <property type="entry name" value="RNA-binding domain, RBD"/>
    <property type="match status" value="1"/>
</dbReference>
<evidence type="ECO:0000259" key="2">
    <source>
        <dbReference type="PROSITE" id="PS50102"/>
    </source>
</evidence>
<keyword evidence="1" id="KW-0694">RNA-binding</keyword>
<evidence type="ECO:0000313" key="4">
    <source>
        <dbReference type="Proteomes" id="UP000436088"/>
    </source>
</evidence>
<accession>A0A6A2YTE6</accession>
<keyword evidence="4" id="KW-1185">Reference proteome</keyword>
<evidence type="ECO:0000313" key="3">
    <source>
        <dbReference type="EMBL" id="KAE8682302.1"/>
    </source>
</evidence>
<comment type="caution">
    <text evidence="3">The sequence shown here is derived from an EMBL/GenBank/DDBJ whole genome shotgun (WGS) entry which is preliminary data.</text>
</comment>
<organism evidence="3 4">
    <name type="scientific">Hibiscus syriacus</name>
    <name type="common">Rose of Sharon</name>
    <dbReference type="NCBI Taxonomy" id="106335"/>
    <lineage>
        <taxon>Eukaryota</taxon>
        <taxon>Viridiplantae</taxon>
        <taxon>Streptophyta</taxon>
        <taxon>Embryophyta</taxon>
        <taxon>Tracheophyta</taxon>
        <taxon>Spermatophyta</taxon>
        <taxon>Magnoliopsida</taxon>
        <taxon>eudicotyledons</taxon>
        <taxon>Gunneridae</taxon>
        <taxon>Pentapetalae</taxon>
        <taxon>rosids</taxon>
        <taxon>malvids</taxon>
        <taxon>Malvales</taxon>
        <taxon>Malvaceae</taxon>
        <taxon>Malvoideae</taxon>
        <taxon>Hibiscus</taxon>
    </lineage>
</organism>
<feature type="domain" description="RRM" evidence="2">
    <location>
        <begin position="14"/>
        <end position="91"/>
    </location>
</feature>
<dbReference type="CDD" id="cd00590">
    <property type="entry name" value="RRM_SF"/>
    <property type="match status" value="1"/>
</dbReference>
<proteinExistence type="predicted"/>
<protein>
    <recommendedName>
        <fullName evidence="2">RRM domain-containing protein</fullName>
    </recommendedName>
</protein>
<evidence type="ECO:0000256" key="1">
    <source>
        <dbReference type="PROSITE-ProRule" id="PRU00176"/>
    </source>
</evidence>
<dbReference type="InterPro" id="IPR000504">
    <property type="entry name" value="RRM_dom"/>
</dbReference>
<dbReference type="GO" id="GO:0003723">
    <property type="term" value="F:RNA binding"/>
    <property type="evidence" value="ECO:0007669"/>
    <property type="project" value="UniProtKB-UniRule"/>
</dbReference>
<dbReference type="Gene3D" id="3.30.70.330">
    <property type="match status" value="1"/>
</dbReference>
<dbReference type="AlphaFoldDB" id="A0A6A2YTE6"/>
<name>A0A6A2YTE6_HIBSY</name>